<gene>
    <name evidence="1" type="ORF">Tdes44962_MAKER07437</name>
</gene>
<name>A0A9W7W688_9PEZI</name>
<reference evidence="1 2" key="2">
    <citation type="journal article" date="2021" name="Curr. Genet.">
        <title>Genetic response to nitrogen starvation in the aggressive Eucalyptus foliar pathogen Teratosphaeria destructans.</title>
        <authorList>
            <person name="Havenga M."/>
            <person name="Wingfield B.D."/>
            <person name="Wingfield M.J."/>
            <person name="Dreyer L.L."/>
            <person name="Roets F."/>
            <person name="Aylward J."/>
        </authorList>
    </citation>
    <scope>NUCLEOTIDE SEQUENCE [LARGE SCALE GENOMIC DNA]</scope>
    <source>
        <strain evidence="1">CMW44962</strain>
    </source>
</reference>
<organism evidence="1 2">
    <name type="scientific">Teratosphaeria destructans</name>
    <dbReference type="NCBI Taxonomy" id="418781"/>
    <lineage>
        <taxon>Eukaryota</taxon>
        <taxon>Fungi</taxon>
        <taxon>Dikarya</taxon>
        <taxon>Ascomycota</taxon>
        <taxon>Pezizomycotina</taxon>
        <taxon>Dothideomycetes</taxon>
        <taxon>Dothideomycetidae</taxon>
        <taxon>Mycosphaerellales</taxon>
        <taxon>Teratosphaeriaceae</taxon>
        <taxon>Teratosphaeria</taxon>
    </lineage>
</organism>
<sequence>MSTPPLITNETRHALWQPVEVVHLIDKMCAEIVNRPIRRRIPSFPVISGRIWPMPVEVRLEFHHVPQRAFVQDLAQGEVVGVPSSVLVDGQKLAGLLRNVRQLVG</sequence>
<accession>A0A9W7W688</accession>
<dbReference type="EMBL" id="RIBY02000369">
    <property type="protein sequence ID" value="KAH9843368.1"/>
    <property type="molecule type" value="Genomic_DNA"/>
</dbReference>
<protein>
    <submittedName>
        <fullName evidence="1">Uncharacterized protein</fullName>
    </submittedName>
</protein>
<proteinExistence type="predicted"/>
<dbReference type="AlphaFoldDB" id="A0A9W7W688"/>
<dbReference type="Proteomes" id="UP001138500">
    <property type="component" value="Unassembled WGS sequence"/>
</dbReference>
<reference evidence="1 2" key="1">
    <citation type="journal article" date="2018" name="IMA Fungus">
        <title>IMA Genome-F 10: Nine draft genome sequences of Claviceps purpurea s.lat., including C. arundinis, C. humidiphila, and C. cf. spartinae, pseudomolecules for the pitch canker pathogen Fusarium circinatum, draft genome of Davidsoniella eucalypti, Grosmannia galeiformis, Quambalaria eucalypti, and Teratosphaeria destructans.</title>
        <authorList>
            <person name="Wingfield B.D."/>
            <person name="Liu M."/>
            <person name="Nguyen H.D."/>
            <person name="Lane F.A."/>
            <person name="Morgan S.W."/>
            <person name="De Vos L."/>
            <person name="Wilken P.M."/>
            <person name="Duong T.A."/>
            <person name="Aylward J."/>
            <person name="Coetzee M.P."/>
            <person name="Dadej K."/>
            <person name="De Beer Z.W."/>
            <person name="Findlay W."/>
            <person name="Havenga M."/>
            <person name="Kolarik M."/>
            <person name="Menzies J.G."/>
            <person name="Naidoo K."/>
            <person name="Pochopski O."/>
            <person name="Shoukouhi P."/>
            <person name="Santana Q.C."/>
            <person name="Seifert K.A."/>
            <person name="Soal N."/>
            <person name="Steenkamp E.T."/>
            <person name="Tatham C.T."/>
            <person name="van der Nest M.A."/>
            <person name="Wingfield M.J."/>
        </authorList>
    </citation>
    <scope>NUCLEOTIDE SEQUENCE [LARGE SCALE GENOMIC DNA]</scope>
    <source>
        <strain evidence="1">CMW44962</strain>
    </source>
</reference>
<evidence type="ECO:0000313" key="1">
    <source>
        <dbReference type="EMBL" id="KAH9843368.1"/>
    </source>
</evidence>
<comment type="caution">
    <text evidence="1">The sequence shown here is derived from an EMBL/GenBank/DDBJ whole genome shotgun (WGS) entry which is preliminary data.</text>
</comment>
<keyword evidence="2" id="KW-1185">Reference proteome</keyword>
<evidence type="ECO:0000313" key="2">
    <source>
        <dbReference type="Proteomes" id="UP001138500"/>
    </source>
</evidence>